<protein>
    <submittedName>
        <fullName evidence="3">Transposase</fullName>
    </submittedName>
</protein>
<evidence type="ECO:0000259" key="2">
    <source>
        <dbReference type="PROSITE" id="PS50994"/>
    </source>
</evidence>
<dbReference type="Pfam" id="PF13551">
    <property type="entry name" value="HTH_29"/>
    <property type="match status" value="1"/>
</dbReference>
<dbReference type="InterPro" id="IPR036397">
    <property type="entry name" value="RNaseH_sf"/>
</dbReference>
<accession>A0A1K0ILJ5</accession>
<dbReference type="InterPro" id="IPR001584">
    <property type="entry name" value="Integrase_cat-core"/>
</dbReference>
<dbReference type="SUPFAM" id="SSF46689">
    <property type="entry name" value="Homeodomain-like"/>
    <property type="match status" value="1"/>
</dbReference>
<dbReference type="RefSeq" id="WP_340520193.1">
    <property type="nucleotide sequence ID" value="NZ_FMSH01000031.1"/>
</dbReference>
<dbReference type="SUPFAM" id="SSF53098">
    <property type="entry name" value="Ribonuclease H-like"/>
    <property type="match status" value="1"/>
</dbReference>
<sequence>MAGTEVITVSMRELDRLKIVQAVVDGQLRPGVAAERLEITDRQFRRLLERYRQEGASGLVSRRRGRPSNNRMPADRESVALGLIREHYADFGPTLAAEKLRERHGLTLSKETIRRLMTVAGLGVPRKQRPPKVYQPRNRRACYGELIQIDGSDHRWFEERAPACTLLVYVDDATSQIMELRFTHSESTFTYFAATRAYLERHGKPVAFYSDKASVFRVNKKGATSGDGHTQFARALFELNIEGICANSSQAKGRVERTHLTLQDRLVKELRLRGINTMEAANAFMAEFIADYNARFAKAPRNDHNAHRPLRPDENLDLIFAWREPRCVSKNLTIQYDKMLYLLTDTPEHRKLASRYIDVYHYPDVRIEPRANGAALPYRIYDRLSEVDQGAIVDNKRLGHVLQLAQYVQEKRDDTRSLSVPGTEGAPRKRGRPPGKKSQRSLGQNDMLEALQRLQQQPWPLNGTEN</sequence>
<feature type="compositionally biased region" description="Basic residues" evidence="1">
    <location>
        <begin position="428"/>
        <end position="439"/>
    </location>
</feature>
<dbReference type="NCBIfam" id="NF033594">
    <property type="entry name" value="transpos_ISNCY_2"/>
    <property type="match status" value="1"/>
</dbReference>
<dbReference type="EMBL" id="FMSH01000031">
    <property type="protein sequence ID" value="SCU73642.1"/>
    <property type="molecule type" value="Genomic_DNA"/>
</dbReference>
<feature type="region of interest" description="Disordered" evidence="1">
    <location>
        <begin position="412"/>
        <end position="466"/>
    </location>
</feature>
<evidence type="ECO:0000256" key="1">
    <source>
        <dbReference type="SAM" id="MobiDB-lite"/>
    </source>
</evidence>
<feature type="compositionally biased region" description="Polar residues" evidence="1">
    <location>
        <begin position="453"/>
        <end position="466"/>
    </location>
</feature>
<dbReference type="PANTHER" id="PTHR35004:SF7">
    <property type="entry name" value="INTEGRASE PROTEIN"/>
    <property type="match status" value="1"/>
</dbReference>
<dbReference type="InterPro" id="IPR047797">
    <property type="entry name" value="ISNCY_transpos"/>
</dbReference>
<gene>
    <name evidence="3" type="ORF">CNECB9_1260003</name>
</gene>
<dbReference type="PANTHER" id="PTHR35004">
    <property type="entry name" value="TRANSPOSASE RV3428C-RELATED"/>
    <property type="match status" value="1"/>
</dbReference>
<dbReference type="InterPro" id="IPR012337">
    <property type="entry name" value="RNaseH-like_sf"/>
</dbReference>
<proteinExistence type="predicted"/>
<dbReference type="GO" id="GO:0015074">
    <property type="term" value="P:DNA integration"/>
    <property type="evidence" value="ECO:0007669"/>
    <property type="project" value="InterPro"/>
</dbReference>
<dbReference type="PROSITE" id="PS50994">
    <property type="entry name" value="INTEGRASE"/>
    <property type="match status" value="1"/>
</dbReference>
<reference evidence="3" key="1">
    <citation type="submission" date="2016-09" db="EMBL/GenBank/DDBJ databases">
        <authorList>
            <person name="Capua I."/>
            <person name="De Benedictis P."/>
            <person name="Joannis T."/>
            <person name="Lombin L.H."/>
            <person name="Cattoli G."/>
        </authorList>
    </citation>
    <scope>NUCLEOTIDE SEQUENCE</scope>
    <source>
        <strain evidence="3">B9</strain>
    </source>
</reference>
<dbReference type="InterPro" id="IPR009057">
    <property type="entry name" value="Homeodomain-like_sf"/>
</dbReference>
<dbReference type="GO" id="GO:0003676">
    <property type="term" value="F:nucleic acid binding"/>
    <property type="evidence" value="ECO:0007669"/>
    <property type="project" value="InterPro"/>
</dbReference>
<feature type="domain" description="Integrase catalytic" evidence="2">
    <location>
        <begin position="126"/>
        <end position="317"/>
    </location>
</feature>
<dbReference type="Gene3D" id="3.30.420.10">
    <property type="entry name" value="Ribonuclease H-like superfamily/Ribonuclease H"/>
    <property type="match status" value="1"/>
</dbReference>
<organism evidence="3">
    <name type="scientific">Cupriavidus necator</name>
    <name type="common">Alcaligenes eutrophus</name>
    <name type="synonym">Ralstonia eutropha</name>
    <dbReference type="NCBI Taxonomy" id="106590"/>
    <lineage>
        <taxon>Bacteria</taxon>
        <taxon>Pseudomonadati</taxon>
        <taxon>Pseudomonadota</taxon>
        <taxon>Betaproteobacteria</taxon>
        <taxon>Burkholderiales</taxon>
        <taxon>Burkholderiaceae</taxon>
        <taxon>Cupriavidus</taxon>
    </lineage>
</organism>
<evidence type="ECO:0000313" key="3">
    <source>
        <dbReference type="EMBL" id="SCU73642.1"/>
    </source>
</evidence>
<name>A0A1K0ILJ5_CUPNE</name>
<dbReference type="AlphaFoldDB" id="A0A1K0ILJ5"/>